<proteinExistence type="inferred from homology"/>
<dbReference type="PANTHER" id="PTHR33362">
    <property type="entry name" value="SIALIC ACID TRAP TRANSPORTER PERMEASE PROTEIN SIAT-RELATED"/>
    <property type="match status" value="1"/>
</dbReference>
<dbReference type="GO" id="GO:0005886">
    <property type="term" value="C:plasma membrane"/>
    <property type="evidence" value="ECO:0007669"/>
    <property type="project" value="UniProtKB-SubCell"/>
</dbReference>
<evidence type="ECO:0000256" key="1">
    <source>
        <dbReference type="ARBA" id="ARBA00004429"/>
    </source>
</evidence>
<dbReference type="EMBL" id="JAEKJA010000023">
    <property type="protein sequence ID" value="MBJ3778116.1"/>
    <property type="molecule type" value="Genomic_DNA"/>
</dbReference>
<comment type="similarity">
    <text evidence="7">Belongs to the TRAP transporter large permease family.</text>
</comment>
<evidence type="ECO:0000256" key="6">
    <source>
        <dbReference type="ARBA" id="ARBA00023136"/>
    </source>
</evidence>
<comment type="function">
    <text evidence="7">Part of the tripartite ATP-independent periplasmic (TRAP) transport system.</text>
</comment>
<dbReference type="InterPro" id="IPR010656">
    <property type="entry name" value="DctM"/>
</dbReference>
<evidence type="ECO:0000256" key="2">
    <source>
        <dbReference type="ARBA" id="ARBA00022475"/>
    </source>
</evidence>
<feature type="transmembrane region" description="Helical" evidence="7">
    <location>
        <begin position="79"/>
        <end position="97"/>
    </location>
</feature>
<accession>A0A934ISR9</accession>
<comment type="subcellular location">
    <subcellularLocation>
        <location evidence="1 7">Cell inner membrane</location>
        <topology evidence="1 7">Multi-pass membrane protein</topology>
    </subcellularLocation>
</comment>
<dbReference type="NCBIfam" id="TIGR00786">
    <property type="entry name" value="dctM"/>
    <property type="match status" value="1"/>
</dbReference>
<feature type="transmembrane region" description="Helical" evidence="7">
    <location>
        <begin position="168"/>
        <end position="192"/>
    </location>
</feature>
<evidence type="ECO:0000256" key="3">
    <source>
        <dbReference type="ARBA" id="ARBA00022519"/>
    </source>
</evidence>
<evidence type="ECO:0000256" key="7">
    <source>
        <dbReference type="RuleBase" id="RU369079"/>
    </source>
</evidence>
<keyword evidence="10" id="KW-1185">Reference proteome</keyword>
<dbReference type="AlphaFoldDB" id="A0A934ISR9"/>
<keyword evidence="3 7" id="KW-0997">Cell inner membrane</keyword>
<comment type="caution">
    <text evidence="9">The sequence shown here is derived from an EMBL/GenBank/DDBJ whole genome shotgun (WGS) entry which is preliminary data.</text>
</comment>
<evidence type="ECO:0000256" key="5">
    <source>
        <dbReference type="ARBA" id="ARBA00022989"/>
    </source>
</evidence>
<sequence length="426" mass="44898">MSALLGIFGSLVVLLFVGLPISVALGLTGLSWIIVDNPRLLRGAAYALWNNANSTTLIAVPMFLLMGEIVQRSNVAVKFYRAMSLWVGWLPGGLLHSNIGASAVFSAISGSSVATAATISTTAIPDLLRLGYNRSLIAGTLTAGGTLGILIPPSIPMIIYGAMTETSVGALFLGGFLPGILITTLFALYVIVRSGRTVPGEQTRATWPERFASSVHIIPVALLILLIVLGIYLGWATPNEVASIGVAGAVLIGVVFGDLTPKVFLTALGSTVRFTAMLIFVILSAHIFAFALFSFGATRAAVGLIAELGLSDYGVLTAIVVLCLFLGMFIDAISMMVLILGVVFPIIVQVGFDPVWFGIILVLILEIGLITPPVGLNLYTVRGLMPGATLAEVSRAALPFVAILLFGIIILTIWPEIVLWLPRNAK</sequence>
<feature type="transmembrane region" description="Helical" evidence="7">
    <location>
        <begin position="136"/>
        <end position="162"/>
    </location>
</feature>
<feature type="domain" description="TRAP C4-dicarboxylate transport system permease DctM subunit" evidence="8">
    <location>
        <begin position="8"/>
        <end position="417"/>
    </location>
</feature>
<feature type="transmembrane region" description="Helical" evidence="7">
    <location>
        <begin position="396"/>
        <end position="421"/>
    </location>
</feature>
<dbReference type="Pfam" id="PF06808">
    <property type="entry name" value="DctM"/>
    <property type="match status" value="1"/>
</dbReference>
<gene>
    <name evidence="9" type="ORF">JCR33_20615</name>
</gene>
<dbReference type="Proteomes" id="UP000609531">
    <property type="component" value="Unassembled WGS sequence"/>
</dbReference>
<dbReference type="GO" id="GO:0022857">
    <property type="term" value="F:transmembrane transporter activity"/>
    <property type="evidence" value="ECO:0007669"/>
    <property type="project" value="UniProtKB-UniRule"/>
</dbReference>
<feature type="transmembrane region" description="Helical" evidence="7">
    <location>
        <begin position="355"/>
        <end position="376"/>
    </location>
</feature>
<comment type="subunit">
    <text evidence="7">The complex comprises the extracytoplasmic solute receptor protein and the two transmembrane proteins.</text>
</comment>
<protein>
    <recommendedName>
        <fullName evidence="7">TRAP transporter large permease protein</fullName>
    </recommendedName>
</protein>
<keyword evidence="2" id="KW-1003">Cell membrane</keyword>
<evidence type="ECO:0000313" key="9">
    <source>
        <dbReference type="EMBL" id="MBJ3778116.1"/>
    </source>
</evidence>
<keyword evidence="5 7" id="KW-1133">Transmembrane helix</keyword>
<dbReference type="InterPro" id="IPR004681">
    <property type="entry name" value="TRAP_DctM"/>
</dbReference>
<keyword evidence="6 7" id="KW-0472">Membrane</keyword>
<dbReference type="RefSeq" id="WP_198884018.1">
    <property type="nucleotide sequence ID" value="NZ_JAEKJA010000023.1"/>
</dbReference>
<feature type="transmembrane region" description="Helical" evidence="7">
    <location>
        <begin position="241"/>
        <end position="260"/>
    </location>
</feature>
<feature type="transmembrane region" description="Helical" evidence="7">
    <location>
        <begin position="48"/>
        <end position="67"/>
    </location>
</feature>
<evidence type="ECO:0000313" key="10">
    <source>
        <dbReference type="Proteomes" id="UP000609531"/>
    </source>
</evidence>
<dbReference type="PIRSF" id="PIRSF006066">
    <property type="entry name" value="HI0050"/>
    <property type="match status" value="1"/>
</dbReference>
<evidence type="ECO:0000256" key="4">
    <source>
        <dbReference type="ARBA" id="ARBA00022692"/>
    </source>
</evidence>
<feature type="transmembrane region" description="Helical" evidence="7">
    <location>
        <begin position="213"/>
        <end position="235"/>
    </location>
</feature>
<comment type="caution">
    <text evidence="7">Lacks conserved residue(s) required for the propagation of feature annotation.</text>
</comment>
<evidence type="ECO:0000259" key="8">
    <source>
        <dbReference type="Pfam" id="PF06808"/>
    </source>
</evidence>
<name>A0A934ISR9_9HYPH</name>
<organism evidence="9 10">
    <name type="scientific">Acuticoccus mangrovi</name>
    <dbReference type="NCBI Taxonomy" id="2796142"/>
    <lineage>
        <taxon>Bacteria</taxon>
        <taxon>Pseudomonadati</taxon>
        <taxon>Pseudomonadota</taxon>
        <taxon>Alphaproteobacteria</taxon>
        <taxon>Hyphomicrobiales</taxon>
        <taxon>Amorphaceae</taxon>
        <taxon>Acuticoccus</taxon>
    </lineage>
</organism>
<feature type="transmembrane region" description="Helical" evidence="7">
    <location>
        <begin position="272"/>
        <end position="295"/>
    </location>
</feature>
<dbReference type="PANTHER" id="PTHR33362:SF5">
    <property type="entry name" value="C4-DICARBOXYLATE TRAP TRANSPORTER LARGE PERMEASE PROTEIN DCTM"/>
    <property type="match status" value="1"/>
</dbReference>
<keyword evidence="4 7" id="KW-0812">Transmembrane</keyword>
<feature type="transmembrane region" description="Helical" evidence="7">
    <location>
        <begin position="315"/>
        <end position="348"/>
    </location>
</feature>
<reference evidence="9" key="1">
    <citation type="submission" date="2020-12" db="EMBL/GenBank/DDBJ databases">
        <title>Bacterial taxonomy.</title>
        <authorList>
            <person name="Pan X."/>
        </authorList>
    </citation>
    <scope>NUCLEOTIDE SEQUENCE</scope>
    <source>
        <strain evidence="9">B2012</strain>
    </source>
</reference>
<keyword evidence="7" id="KW-0813">Transport</keyword>